<evidence type="ECO:0000259" key="7">
    <source>
        <dbReference type="PROSITE" id="PS50888"/>
    </source>
</evidence>
<evidence type="ECO:0000256" key="1">
    <source>
        <dbReference type="ARBA" id="ARBA00004123"/>
    </source>
</evidence>
<comment type="subcellular location">
    <subcellularLocation>
        <location evidence="1">Nucleus</location>
    </subcellularLocation>
</comment>
<dbReference type="InterPro" id="IPR031066">
    <property type="entry name" value="bHLH_ALC-like_plant"/>
</dbReference>
<keyword evidence="5" id="KW-0539">Nucleus</keyword>
<comment type="caution">
    <text evidence="8">The sequence shown here is derived from an EMBL/GenBank/DDBJ whole genome shotgun (WGS) entry which is preliminary data.</text>
</comment>
<evidence type="ECO:0000313" key="8">
    <source>
        <dbReference type="EMBL" id="GMH14797.1"/>
    </source>
</evidence>
<evidence type="ECO:0000256" key="6">
    <source>
        <dbReference type="SAM" id="MobiDB-lite"/>
    </source>
</evidence>
<dbReference type="PANTHER" id="PTHR45855:SF73">
    <property type="entry name" value="TRANSCRIPTION FACTOR SPATULA"/>
    <property type="match status" value="1"/>
</dbReference>
<keyword evidence="2" id="KW-0805">Transcription regulation</keyword>
<dbReference type="CDD" id="cd11445">
    <property type="entry name" value="bHLH_AtPIF_like"/>
    <property type="match status" value="1"/>
</dbReference>
<dbReference type="GO" id="GO:0005634">
    <property type="term" value="C:nucleus"/>
    <property type="evidence" value="ECO:0007669"/>
    <property type="project" value="UniProtKB-SubCell"/>
</dbReference>
<feature type="compositionally biased region" description="Low complexity" evidence="6">
    <location>
        <begin position="119"/>
        <end position="137"/>
    </location>
</feature>
<keyword evidence="4" id="KW-0804">Transcription</keyword>
<name>A0AAD3SPN5_NEPGR</name>
<keyword evidence="9" id="KW-1185">Reference proteome</keyword>
<dbReference type="Gene3D" id="4.10.280.10">
    <property type="entry name" value="Helix-loop-helix DNA-binding domain"/>
    <property type="match status" value="1"/>
</dbReference>
<dbReference type="Proteomes" id="UP001279734">
    <property type="component" value="Unassembled WGS sequence"/>
</dbReference>
<dbReference type="InterPro" id="IPR047265">
    <property type="entry name" value="PIF1-like_bHLH"/>
</dbReference>
<feature type="compositionally biased region" description="Basic and acidic residues" evidence="6">
    <location>
        <begin position="181"/>
        <end position="193"/>
    </location>
</feature>
<accession>A0AAD3SPN5</accession>
<dbReference type="PROSITE" id="PS50888">
    <property type="entry name" value="BHLH"/>
    <property type="match status" value="1"/>
</dbReference>
<feature type="region of interest" description="Disordered" evidence="6">
    <location>
        <begin position="119"/>
        <end position="193"/>
    </location>
</feature>
<reference evidence="8" key="1">
    <citation type="submission" date="2023-05" db="EMBL/GenBank/DDBJ databases">
        <title>Nepenthes gracilis genome sequencing.</title>
        <authorList>
            <person name="Fukushima K."/>
        </authorList>
    </citation>
    <scope>NUCLEOTIDE SEQUENCE</scope>
    <source>
        <strain evidence="8">SING2019-196</strain>
    </source>
</reference>
<dbReference type="GO" id="GO:0003677">
    <property type="term" value="F:DNA binding"/>
    <property type="evidence" value="ECO:0007669"/>
    <property type="project" value="UniProtKB-KW"/>
</dbReference>
<evidence type="ECO:0000313" key="9">
    <source>
        <dbReference type="Proteomes" id="UP001279734"/>
    </source>
</evidence>
<dbReference type="SUPFAM" id="SSF47459">
    <property type="entry name" value="HLH, helix-loop-helix DNA-binding domain"/>
    <property type="match status" value="1"/>
</dbReference>
<evidence type="ECO:0000256" key="4">
    <source>
        <dbReference type="ARBA" id="ARBA00023163"/>
    </source>
</evidence>
<dbReference type="FunFam" id="4.10.280.10:FF:000004">
    <property type="entry name" value="Basic helix-loop-helix transcription factor"/>
    <property type="match status" value="1"/>
</dbReference>
<dbReference type="EMBL" id="BSYO01000014">
    <property type="protein sequence ID" value="GMH14797.1"/>
    <property type="molecule type" value="Genomic_DNA"/>
</dbReference>
<dbReference type="GO" id="GO:0046983">
    <property type="term" value="F:protein dimerization activity"/>
    <property type="evidence" value="ECO:0007669"/>
    <property type="project" value="InterPro"/>
</dbReference>
<dbReference type="InterPro" id="IPR036638">
    <property type="entry name" value="HLH_DNA-bd_sf"/>
</dbReference>
<keyword evidence="3" id="KW-0238">DNA-binding</keyword>
<proteinExistence type="predicted"/>
<dbReference type="AlphaFoldDB" id="A0AAD3SPN5"/>
<dbReference type="Pfam" id="PF00010">
    <property type="entry name" value="HLH"/>
    <property type="match status" value="1"/>
</dbReference>
<dbReference type="SMART" id="SM00353">
    <property type="entry name" value="HLH"/>
    <property type="match status" value="1"/>
</dbReference>
<evidence type="ECO:0000256" key="3">
    <source>
        <dbReference type="ARBA" id="ARBA00023125"/>
    </source>
</evidence>
<gene>
    <name evidence="8" type="ORF">Nepgr_016638</name>
</gene>
<evidence type="ECO:0000256" key="5">
    <source>
        <dbReference type="ARBA" id="ARBA00023242"/>
    </source>
</evidence>
<organism evidence="8 9">
    <name type="scientific">Nepenthes gracilis</name>
    <name type="common">Slender pitcher plant</name>
    <dbReference type="NCBI Taxonomy" id="150966"/>
    <lineage>
        <taxon>Eukaryota</taxon>
        <taxon>Viridiplantae</taxon>
        <taxon>Streptophyta</taxon>
        <taxon>Embryophyta</taxon>
        <taxon>Tracheophyta</taxon>
        <taxon>Spermatophyta</taxon>
        <taxon>Magnoliopsida</taxon>
        <taxon>eudicotyledons</taxon>
        <taxon>Gunneridae</taxon>
        <taxon>Pentapetalae</taxon>
        <taxon>Caryophyllales</taxon>
        <taxon>Nepenthaceae</taxon>
        <taxon>Nepenthes</taxon>
    </lineage>
</organism>
<dbReference type="InterPro" id="IPR011598">
    <property type="entry name" value="bHLH_dom"/>
</dbReference>
<feature type="domain" description="BHLH" evidence="7">
    <location>
        <begin position="181"/>
        <end position="230"/>
    </location>
</feature>
<evidence type="ECO:0000256" key="2">
    <source>
        <dbReference type="ARBA" id="ARBA00023015"/>
    </source>
</evidence>
<feature type="compositionally biased region" description="Acidic residues" evidence="6">
    <location>
        <begin position="147"/>
        <end position="164"/>
    </location>
</feature>
<sequence length="376" mass="40676">MVFTEINGSTVSESDDISLFLRQLLHRSMQSSSISISPSISSISTSSPAIMTTHLASPTSSSLPEGMSDNLRIPCRSAIFSSLGRLAVDRISLAGSSGALNTSSGVVFSSSSSCFPVKGGSTVPSSPVGPVESESLSGTVQLRSFDNDTEEYDCESEEGPETAEEVQLKRQPPRNPSKRSRAAEVHNLSEKRRRSRINEKMKALQNLIPNSNKTDKASMLDEAIEYLKQLQLQVQMLSMRNGFALHPMCVPGIQGVRNPVQLSQMGMEFDGADVSLLTNFTSTLPMNQETLHSIFDLPNQYDPLPMASIPDISGTINPEASFGLEPSSQVPVGSFDPPPSSETIVLFLARFLPSNMEMEELLAIAGLKMVHSESNM</sequence>
<dbReference type="PANTHER" id="PTHR45855">
    <property type="entry name" value="TRANSCRIPTION FACTOR PIF1-RELATED"/>
    <property type="match status" value="1"/>
</dbReference>
<protein>
    <recommendedName>
        <fullName evidence="7">BHLH domain-containing protein</fullName>
    </recommendedName>
</protein>